<dbReference type="SUPFAM" id="SSF49299">
    <property type="entry name" value="PKD domain"/>
    <property type="match status" value="3"/>
</dbReference>
<proteinExistence type="predicted"/>
<dbReference type="Pfam" id="PF18911">
    <property type="entry name" value="PKD_4"/>
    <property type="match status" value="3"/>
</dbReference>
<dbReference type="InterPro" id="IPR000601">
    <property type="entry name" value="PKD_dom"/>
</dbReference>
<dbReference type="PROSITE" id="PS50093">
    <property type="entry name" value="PKD"/>
    <property type="match status" value="2"/>
</dbReference>
<reference evidence="2" key="1">
    <citation type="submission" date="2018-05" db="EMBL/GenBank/DDBJ databases">
        <authorList>
            <person name="Lanie J.A."/>
            <person name="Ng W.-L."/>
            <person name="Kazmierczak K.M."/>
            <person name="Andrzejewski T.M."/>
            <person name="Davidsen T.M."/>
            <person name="Wayne K.J."/>
            <person name="Tettelin H."/>
            <person name="Glass J.I."/>
            <person name="Rusch D."/>
            <person name="Podicherti R."/>
            <person name="Tsui H.-C.T."/>
            <person name="Winkler M.E."/>
        </authorList>
    </citation>
    <scope>NUCLEOTIDE SEQUENCE</scope>
</reference>
<feature type="domain" description="PKD" evidence="1">
    <location>
        <begin position="320"/>
        <end position="382"/>
    </location>
</feature>
<accession>A0A381NMD8</accession>
<sequence length="514" mass="54916">MRIGAVMLALLLPLAGCIDLLDSDDGGGSNQPPQQPQIVRPTPGERLEAGVEFQMVGAGTDPDGDALAYLWTLEGLGEPRELGREAIASATIEQAATDLRLVLTVSDPHGASQSNFMLVTIDPANRPPTAAIRLPASGGAYSEVEPVQFDGSLSSDPDFDSLSYHWELGPAGAAQSQVSTEIGFSQSLGEGEYAVTLTVSDERGGEDSVSHQFSVRNLPPVADVSADATTVFVGNFIQFDGSGSYDPEDDLRDYEWDFGDGDTSTLQSPSHAWDDVGNYQVQLTVSDGGGQQGSATLPVEVRSLGPEAIFRILLGDNEISEGRAGTELTLDASASSSPNGAITNYSWDFGDGNSDTSSNDTVQYNWTAGGWRNITLTVTDEVDESGDAMQQLRVIPQDYEVDYSGGQALIISNTEDEEQFPVEVFLEAMDLNLTVESNSGSFSYTIYVLDPDENELWSDEGSLNGGDDASHAIALDTNTIGNVTGDYVIRIEIERQGLSPASASWDFQGWVRYI</sequence>
<evidence type="ECO:0000313" key="2">
    <source>
        <dbReference type="EMBL" id="SUZ55274.1"/>
    </source>
</evidence>
<dbReference type="PANTHER" id="PTHR46182">
    <property type="entry name" value="FI19480P1"/>
    <property type="match status" value="1"/>
</dbReference>
<dbReference type="PANTHER" id="PTHR46182:SF2">
    <property type="entry name" value="FI19480P1"/>
    <property type="match status" value="1"/>
</dbReference>
<dbReference type="GO" id="GO:0031410">
    <property type="term" value="C:cytoplasmic vesicle"/>
    <property type="evidence" value="ECO:0007669"/>
    <property type="project" value="TreeGrafter"/>
</dbReference>
<evidence type="ECO:0000259" key="1">
    <source>
        <dbReference type="PROSITE" id="PS50093"/>
    </source>
</evidence>
<dbReference type="AlphaFoldDB" id="A0A381NMD8"/>
<gene>
    <name evidence="2" type="ORF">METZ01_LOCUS8128</name>
</gene>
<dbReference type="GO" id="GO:0001764">
    <property type="term" value="P:neuron migration"/>
    <property type="evidence" value="ECO:0007669"/>
    <property type="project" value="TreeGrafter"/>
</dbReference>
<dbReference type="CDD" id="cd00146">
    <property type="entry name" value="PKD"/>
    <property type="match status" value="3"/>
</dbReference>
<dbReference type="GO" id="GO:0016020">
    <property type="term" value="C:membrane"/>
    <property type="evidence" value="ECO:0007669"/>
    <property type="project" value="TreeGrafter"/>
</dbReference>
<dbReference type="InterPro" id="IPR035986">
    <property type="entry name" value="PKD_dom_sf"/>
</dbReference>
<dbReference type="Gene3D" id="2.60.40.10">
    <property type="entry name" value="Immunoglobulins"/>
    <property type="match status" value="4"/>
</dbReference>
<feature type="domain" description="PKD" evidence="1">
    <location>
        <begin position="220"/>
        <end position="301"/>
    </location>
</feature>
<dbReference type="InterPro" id="IPR013783">
    <property type="entry name" value="Ig-like_fold"/>
</dbReference>
<protein>
    <recommendedName>
        <fullName evidence="1">PKD domain-containing protein</fullName>
    </recommendedName>
</protein>
<dbReference type="SMART" id="SM00089">
    <property type="entry name" value="PKD"/>
    <property type="match status" value="3"/>
</dbReference>
<dbReference type="InterPro" id="IPR022409">
    <property type="entry name" value="PKD/Chitinase_dom"/>
</dbReference>
<dbReference type="InterPro" id="IPR029865">
    <property type="entry name" value="KIAA0319-like"/>
</dbReference>
<organism evidence="2">
    <name type="scientific">marine metagenome</name>
    <dbReference type="NCBI Taxonomy" id="408172"/>
    <lineage>
        <taxon>unclassified sequences</taxon>
        <taxon>metagenomes</taxon>
        <taxon>ecological metagenomes</taxon>
    </lineage>
</organism>
<dbReference type="EMBL" id="UINC01000437">
    <property type="protein sequence ID" value="SUZ55274.1"/>
    <property type="molecule type" value="Genomic_DNA"/>
</dbReference>
<name>A0A381NMD8_9ZZZZ</name>